<protein>
    <submittedName>
        <fullName evidence="1">Uncharacterized protein</fullName>
    </submittedName>
</protein>
<dbReference type="EMBL" id="JAGKQM010000015">
    <property type="protein sequence ID" value="KAH0879715.1"/>
    <property type="molecule type" value="Genomic_DNA"/>
</dbReference>
<evidence type="ECO:0000313" key="2">
    <source>
        <dbReference type="Proteomes" id="UP000824890"/>
    </source>
</evidence>
<name>A0ABQ7ZI37_BRANA</name>
<keyword evidence="2" id="KW-1185">Reference proteome</keyword>
<proteinExistence type="predicted"/>
<organism evidence="1 2">
    <name type="scientific">Brassica napus</name>
    <name type="common">Rape</name>
    <dbReference type="NCBI Taxonomy" id="3708"/>
    <lineage>
        <taxon>Eukaryota</taxon>
        <taxon>Viridiplantae</taxon>
        <taxon>Streptophyta</taxon>
        <taxon>Embryophyta</taxon>
        <taxon>Tracheophyta</taxon>
        <taxon>Spermatophyta</taxon>
        <taxon>Magnoliopsida</taxon>
        <taxon>eudicotyledons</taxon>
        <taxon>Gunneridae</taxon>
        <taxon>Pentapetalae</taxon>
        <taxon>rosids</taxon>
        <taxon>malvids</taxon>
        <taxon>Brassicales</taxon>
        <taxon>Brassicaceae</taxon>
        <taxon>Brassiceae</taxon>
        <taxon>Brassica</taxon>
    </lineage>
</organism>
<evidence type="ECO:0000313" key="1">
    <source>
        <dbReference type="EMBL" id="KAH0879715.1"/>
    </source>
</evidence>
<comment type="caution">
    <text evidence="1">The sequence shown here is derived from an EMBL/GenBank/DDBJ whole genome shotgun (WGS) entry which is preliminary data.</text>
</comment>
<gene>
    <name evidence="1" type="ORF">HID58_067109</name>
</gene>
<dbReference type="Proteomes" id="UP000824890">
    <property type="component" value="Unassembled WGS sequence"/>
</dbReference>
<reference evidence="1 2" key="1">
    <citation type="submission" date="2021-05" db="EMBL/GenBank/DDBJ databases">
        <title>Genome Assembly of Synthetic Allotetraploid Brassica napus Reveals Homoeologous Exchanges between Subgenomes.</title>
        <authorList>
            <person name="Davis J.T."/>
        </authorList>
    </citation>
    <scope>NUCLEOTIDE SEQUENCE [LARGE SCALE GENOMIC DNA]</scope>
    <source>
        <strain evidence="2">cv. Da-Ae</strain>
        <tissue evidence="1">Seedling</tissue>
    </source>
</reference>
<accession>A0ABQ7ZI37</accession>
<sequence>MSVTKGLWTRKKLMQRIGTAMIEHHSLSGSSYSIFFSYDRTSQPLRFIVQHRTSPFLYAEMGEIWSGIKTKRSAEELVVLVSQIRAGEQDTALQIPA</sequence>